<gene>
    <name evidence="5" type="ORF">FCN80_04935</name>
</gene>
<dbReference type="InterPro" id="IPR043128">
    <property type="entry name" value="Rev_trsase/Diguanyl_cyclase"/>
</dbReference>
<dbReference type="SUPFAM" id="SSF55073">
    <property type="entry name" value="Nucleotide cyclase"/>
    <property type="match status" value="1"/>
</dbReference>
<feature type="transmembrane region" description="Helical" evidence="3">
    <location>
        <begin position="130"/>
        <end position="149"/>
    </location>
</feature>
<keyword evidence="6" id="KW-1185">Reference proteome</keyword>
<sequence>MGILTQGFAVFVTACTIYATLSIAYFFLSRHTAFSFSSSYQKRLFFGAVGGVISLCLRQQFIGHPDNIINSFANLPLIMTTIIGGWASGLCALLLSLAGPQATFYDRMVSLLLFVLLLAVKIWQKPPLKTAFFIAVLIIAVQLSLLPLATPWPRDLNAVPGYPFLECLCFLITYYALVIKKNFVENSLAIRDFAMIDSVTTLNNRKRVDQEITRLSTEKQSFGVGLIDVDDFKQVNDRFGHLIGDRLLFEIAGVLRDTLRGKDFVGRYGGEEFLIFIRSQDPAVVLQVCQRIRRTVANTLFLADSPQPFTLTVSIGVVMYYYGNDLMNCIHQADIALYKAKRRGKNNVSMAKSSLA</sequence>
<dbReference type="Pfam" id="PF00990">
    <property type="entry name" value="GGDEF"/>
    <property type="match status" value="1"/>
</dbReference>
<dbReference type="PANTHER" id="PTHR45138:SF9">
    <property type="entry name" value="DIGUANYLATE CYCLASE DGCM-RELATED"/>
    <property type="match status" value="1"/>
</dbReference>
<dbReference type="RefSeq" id="WP_136988785.1">
    <property type="nucleotide sequence ID" value="NZ_SZPQ01000003.1"/>
</dbReference>
<dbReference type="Gene3D" id="3.30.70.270">
    <property type="match status" value="1"/>
</dbReference>
<dbReference type="EMBL" id="SZPQ01000003">
    <property type="protein sequence ID" value="TKI07789.1"/>
    <property type="molecule type" value="Genomic_DNA"/>
</dbReference>
<evidence type="ECO:0000259" key="4">
    <source>
        <dbReference type="PROSITE" id="PS50887"/>
    </source>
</evidence>
<keyword evidence="3" id="KW-0812">Transmembrane</keyword>
<name>A0ABY2SP53_9HYPH</name>
<dbReference type="InterPro" id="IPR029787">
    <property type="entry name" value="Nucleotide_cyclase"/>
</dbReference>
<organism evidence="5 6">
    <name type="scientific">Martelella alba</name>
    <dbReference type="NCBI Taxonomy" id="2590451"/>
    <lineage>
        <taxon>Bacteria</taxon>
        <taxon>Pseudomonadati</taxon>
        <taxon>Pseudomonadota</taxon>
        <taxon>Alphaproteobacteria</taxon>
        <taxon>Hyphomicrobiales</taxon>
        <taxon>Aurantimonadaceae</taxon>
        <taxon>Martelella</taxon>
    </lineage>
</organism>
<dbReference type="EC" id="2.7.7.65" evidence="1"/>
<dbReference type="CDD" id="cd01949">
    <property type="entry name" value="GGDEF"/>
    <property type="match status" value="1"/>
</dbReference>
<evidence type="ECO:0000313" key="6">
    <source>
        <dbReference type="Proteomes" id="UP000305202"/>
    </source>
</evidence>
<dbReference type="PANTHER" id="PTHR45138">
    <property type="entry name" value="REGULATORY COMPONENTS OF SENSORY TRANSDUCTION SYSTEM"/>
    <property type="match status" value="1"/>
</dbReference>
<feature type="transmembrane region" description="Helical" evidence="3">
    <location>
        <begin position="40"/>
        <end position="57"/>
    </location>
</feature>
<evidence type="ECO:0000256" key="1">
    <source>
        <dbReference type="ARBA" id="ARBA00012528"/>
    </source>
</evidence>
<feature type="transmembrane region" description="Helical" evidence="3">
    <location>
        <begin position="104"/>
        <end position="123"/>
    </location>
</feature>
<feature type="transmembrane region" description="Helical" evidence="3">
    <location>
        <begin position="77"/>
        <end position="98"/>
    </location>
</feature>
<dbReference type="InterPro" id="IPR050469">
    <property type="entry name" value="Diguanylate_Cyclase"/>
</dbReference>
<evidence type="ECO:0000256" key="3">
    <source>
        <dbReference type="SAM" id="Phobius"/>
    </source>
</evidence>
<keyword evidence="3" id="KW-1133">Transmembrane helix</keyword>
<dbReference type="Proteomes" id="UP000305202">
    <property type="component" value="Unassembled WGS sequence"/>
</dbReference>
<comment type="caution">
    <text evidence="5">The sequence shown here is derived from an EMBL/GenBank/DDBJ whole genome shotgun (WGS) entry which is preliminary data.</text>
</comment>
<comment type="catalytic activity">
    <reaction evidence="2">
        <text>2 GTP = 3',3'-c-di-GMP + 2 diphosphate</text>
        <dbReference type="Rhea" id="RHEA:24898"/>
        <dbReference type="ChEBI" id="CHEBI:33019"/>
        <dbReference type="ChEBI" id="CHEBI:37565"/>
        <dbReference type="ChEBI" id="CHEBI:58805"/>
        <dbReference type="EC" id="2.7.7.65"/>
    </reaction>
</comment>
<reference evidence="5 6" key="1">
    <citation type="submission" date="2019-04" db="EMBL/GenBank/DDBJ databases">
        <authorList>
            <person name="Li M."/>
            <person name="Gao C."/>
        </authorList>
    </citation>
    <scope>NUCLEOTIDE SEQUENCE [LARGE SCALE GENOMIC DNA]</scope>
    <source>
        <strain evidence="5 6">BGMRC 2031</strain>
    </source>
</reference>
<feature type="domain" description="GGDEF" evidence="4">
    <location>
        <begin position="220"/>
        <end position="353"/>
    </location>
</feature>
<evidence type="ECO:0000256" key="2">
    <source>
        <dbReference type="ARBA" id="ARBA00034247"/>
    </source>
</evidence>
<feature type="transmembrane region" description="Helical" evidence="3">
    <location>
        <begin position="161"/>
        <end position="179"/>
    </location>
</feature>
<dbReference type="NCBIfam" id="TIGR00254">
    <property type="entry name" value="GGDEF"/>
    <property type="match status" value="1"/>
</dbReference>
<dbReference type="SMART" id="SM00267">
    <property type="entry name" value="GGDEF"/>
    <property type="match status" value="1"/>
</dbReference>
<evidence type="ECO:0000313" key="5">
    <source>
        <dbReference type="EMBL" id="TKI07789.1"/>
    </source>
</evidence>
<feature type="transmembrane region" description="Helical" evidence="3">
    <location>
        <begin position="7"/>
        <end position="28"/>
    </location>
</feature>
<keyword evidence="3" id="KW-0472">Membrane</keyword>
<dbReference type="InterPro" id="IPR000160">
    <property type="entry name" value="GGDEF_dom"/>
</dbReference>
<protein>
    <recommendedName>
        <fullName evidence="1">diguanylate cyclase</fullName>
        <ecNumber evidence="1">2.7.7.65</ecNumber>
    </recommendedName>
</protein>
<accession>A0ABY2SP53</accession>
<proteinExistence type="predicted"/>
<dbReference type="PROSITE" id="PS50887">
    <property type="entry name" value="GGDEF"/>
    <property type="match status" value="1"/>
</dbReference>